<reference evidence="9 10" key="1">
    <citation type="submission" date="2022-07" db="EMBL/GenBank/DDBJ databases">
        <title>Mucilaginibacter sp. JC4.</title>
        <authorList>
            <person name="Le V."/>
            <person name="Ko S.-R."/>
            <person name="Ahn C.-Y."/>
            <person name="Oh H.-M."/>
        </authorList>
    </citation>
    <scope>NUCLEOTIDE SEQUENCE [LARGE SCALE GENOMIC DNA]</scope>
    <source>
        <strain evidence="9 10">JC4</strain>
    </source>
</reference>
<dbReference type="PANTHER" id="PTHR12589:SF7">
    <property type="entry name" value="6-PYRUVOYL TETRAHYDROBIOPTERIN SYNTHASE"/>
    <property type="match status" value="1"/>
</dbReference>
<dbReference type="GO" id="GO:0070497">
    <property type="term" value="F:6-carboxytetrahydropterin synthase activity"/>
    <property type="evidence" value="ECO:0007669"/>
    <property type="project" value="UniProtKB-EC"/>
</dbReference>
<evidence type="ECO:0000256" key="8">
    <source>
        <dbReference type="PIRNR" id="PIRNR006113"/>
    </source>
</evidence>
<keyword evidence="5 8" id="KW-0862">Zinc</keyword>
<dbReference type="PIRSF" id="PIRSF006113">
    <property type="entry name" value="PTP_synth"/>
    <property type="match status" value="1"/>
</dbReference>
<evidence type="ECO:0000256" key="5">
    <source>
        <dbReference type="ARBA" id="ARBA00022833"/>
    </source>
</evidence>
<evidence type="ECO:0000256" key="4">
    <source>
        <dbReference type="ARBA" id="ARBA00022723"/>
    </source>
</evidence>
<dbReference type="SUPFAM" id="SSF55620">
    <property type="entry name" value="Tetrahydrobiopterin biosynthesis enzymes-like"/>
    <property type="match status" value="1"/>
</dbReference>
<comment type="caution">
    <text evidence="9">The sequence shown here is derived from an EMBL/GenBank/DDBJ whole genome shotgun (WGS) entry which is preliminary data.</text>
</comment>
<evidence type="ECO:0000256" key="2">
    <source>
        <dbReference type="ARBA" id="ARBA00008900"/>
    </source>
</evidence>
<name>A0ABT1T3M0_9SPHI</name>
<keyword evidence="6 8" id="KW-0456">Lyase</keyword>
<dbReference type="Pfam" id="PF01242">
    <property type="entry name" value="PTPS"/>
    <property type="match status" value="1"/>
</dbReference>
<dbReference type="RefSeq" id="WP_256539395.1">
    <property type="nucleotide sequence ID" value="NZ_JANHOH010000002.1"/>
</dbReference>
<proteinExistence type="inferred from homology"/>
<comment type="catalytic activity">
    <reaction evidence="7 8">
        <text>7,8-dihydroneopterin 3'-triphosphate + H2O = 6-carboxy-5,6,7,8-tetrahydropterin + triphosphate + acetaldehyde + 2 H(+)</text>
        <dbReference type="Rhea" id="RHEA:27966"/>
        <dbReference type="ChEBI" id="CHEBI:15343"/>
        <dbReference type="ChEBI" id="CHEBI:15377"/>
        <dbReference type="ChEBI" id="CHEBI:15378"/>
        <dbReference type="ChEBI" id="CHEBI:18036"/>
        <dbReference type="ChEBI" id="CHEBI:58462"/>
        <dbReference type="ChEBI" id="CHEBI:61032"/>
        <dbReference type="EC" id="4.1.2.50"/>
    </reaction>
</comment>
<dbReference type="Proteomes" id="UP001204376">
    <property type="component" value="Unassembled WGS sequence"/>
</dbReference>
<keyword evidence="10" id="KW-1185">Reference proteome</keyword>
<dbReference type="NCBIfam" id="TIGR03367">
    <property type="entry name" value="queuosine_QueD"/>
    <property type="match status" value="1"/>
</dbReference>
<dbReference type="InterPro" id="IPR038418">
    <property type="entry name" value="6-PTP_synth/QueD_sf"/>
</dbReference>
<gene>
    <name evidence="9" type="primary">queD</name>
    <name evidence="9" type="ORF">NPE20_14620</name>
</gene>
<evidence type="ECO:0000313" key="10">
    <source>
        <dbReference type="Proteomes" id="UP001204376"/>
    </source>
</evidence>
<protein>
    <recommendedName>
        <fullName evidence="3 8">6-carboxy-5,6,7,8-tetrahydropterin synthase</fullName>
        <ecNumber evidence="8">4.-.-.-</ecNumber>
    </recommendedName>
</protein>
<evidence type="ECO:0000256" key="7">
    <source>
        <dbReference type="ARBA" id="ARBA00048807"/>
    </source>
</evidence>
<dbReference type="PANTHER" id="PTHR12589">
    <property type="entry name" value="PYRUVOYL TETRAHYDROBIOPTERIN SYNTHASE"/>
    <property type="match status" value="1"/>
</dbReference>
<keyword evidence="8" id="KW-0671">Queuosine biosynthesis</keyword>
<dbReference type="EC" id="4.-.-.-" evidence="8"/>
<dbReference type="EMBL" id="JANHOH010000002">
    <property type="protein sequence ID" value="MCQ6959208.1"/>
    <property type="molecule type" value="Genomic_DNA"/>
</dbReference>
<evidence type="ECO:0000256" key="1">
    <source>
        <dbReference type="ARBA" id="ARBA00005061"/>
    </source>
</evidence>
<evidence type="ECO:0000256" key="6">
    <source>
        <dbReference type="ARBA" id="ARBA00023239"/>
    </source>
</evidence>
<evidence type="ECO:0000256" key="3">
    <source>
        <dbReference type="ARBA" id="ARBA00018141"/>
    </source>
</evidence>
<comment type="pathway">
    <text evidence="1 8">Purine metabolism; 7-cyano-7-deazaguanine biosynthesis.</text>
</comment>
<comment type="similarity">
    <text evidence="2 8">Belongs to the PTPS family. QueD subfamily.</text>
</comment>
<accession>A0ABT1T3M0</accession>
<sequence length="118" mass="13525">MIVYKQFTFDAAHFLPYVPEGHKCRSLHGHTYHLTVFVSGPIQDIVGWVTDFSEIKAACQPEIDRLDHSCLNRIPGLENPTAENVACWLWRQFRDKIPGLQRIELKETPTSGVIYEGE</sequence>
<organism evidence="9 10">
    <name type="scientific">Mucilaginibacter aquariorum</name>
    <dbReference type="NCBI Taxonomy" id="2967225"/>
    <lineage>
        <taxon>Bacteria</taxon>
        <taxon>Pseudomonadati</taxon>
        <taxon>Bacteroidota</taxon>
        <taxon>Sphingobacteriia</taxon>
        <taxon>Sphingobacteriales</taxon>
        <taxon>Sphingobacteriaceae</taxon>
        <taxon>Mucilaginibacter</taxon>
    </lineage>
</organism>
<comment type="cofactor">
    <cofactor evidence="8">
        <name>Zn(2+)</name>
        <dbReference type="ChEBI" id="CHEBI:29105"/>
    </cofactor>
    <text evidence="8">Binds 1 zinc ion per subunit.</text>
</comment>
<dbReference type="Gene3D" id="3.30.479.10">
    <property type="entry name" value="6-pyruvoyl tetrahydropterin synthase/QueD"/>
    <property type="match status" value="1"/>
</dbReference>
<evidence type="ECO:0000313" key="9">
    <source>
        <dbReference type="EMBL" id="MCQ6959208.1"/>
    </source>
</evidence>
<dbReference type="InterPro" id="IPR007115">
    <property type="entry name" value="6-PTP_synth/QueD"/>
</dbReference>
<keyword evidence="4 8" id="KW-0479">Metal-binding</keyword>